<organism evidence="1 2">
    <name type="scientific">Porites evermanni</name>
    <dbReference type="NCBI Taxonomy" id="104178"/>
    <lineage>
        <taxon>Eukaryota</taxon>
        <taxon>Metazoa</taxon>
        <taxon>Cnidaria</taxon>
        <taxon>Anthozoa</taxon>
        <taxon>Hexacorallia</taxon>
        <taxon>Scleractinia</taxon>
        <taxon>Fungiina</taxon>
        <taxon>Poritidae</taxon>
        <taxon>Porites</taxon>
    </lineage>
</organism>
<comment type="caution">
    <text evidence="1">The sequence shown here is derived from an EMBL/GenBank/DDBJ whole genome shotgun (WGS) entry which is preliminary data.</text>
</comment>
<sequence>MNMGATTLMVFSGDVLFVRISAVSAPEAFSSNIKKISLRELILLIYFWSMDMSQQKTARMLSINNNLVCKRFQSLEDVCSLDIDNPFVPFGGAAVIKCNESKFNHKAK</sequence>
<proteinExistence type="predicted"/>
<gene>
    <name evidence="1" type="ORF">PEVE_00019655</name>
</gene>
<dbReference type="EMBL" id="CALNXI010000265">
    <property type="protein sequence ID" value="CAH3023523.1"/>
    <property type="molecule type" value="Genomic_DNA"/>
</dbReference>
<keyword evidence="2" id="KW-1185">Reference proteome</keyword>
<feature type="non-terminal residue" evidence="1">
    <location>
        <position position="108"/>
    </location>
</feature>
<protein>
    <submittedName>
        <fullName evidence="1">Uncharacterized protein</fullName>
    </submittedName>
</protein>
<evidence type="ECO:0000313" key="2">
    <source>
        <dbReference type="Proteomes" id="UP001159427"/>
    </source>
</evidence>
<evidence type="ECO:0000313" key="1">
    <source>
        <dbReference type="EMBL" id="CAH3023523.1"/>
    </source>
</evidence>
<reference evidence="1 2" key="1">
    <citation type="submission" date="2022-05" db="EMBL/GenBank/DDBJ databases">
        <authorList>
            <consortium name="Genoscope - CEA"/>
            <person name="William W."/>
        </authorList>
    </citation>
    <scope>NUCLEOTIDE SEQUENCE [LARGE SCALE GENOMIC DNA]</scope>
</reference>
<dbReference type="Proteomes" id="UP001159427">
    <property type="component" value="Unassembled WGS sequence"/>
</dbReference>
<name>A0ABN8M237_9CNID</name>
<accession>A0ABN8M237</accession>